<feature type="region of interest" description="Disordered" evidence="1">
    <location>
        <begin position="16"/>
        <end position="36"/>
    </location>
</feature>
<reference evidence="2 3" key="1">
    <citation type="journal article" date="2011" name="Genome Res.">
        <title>Comparative genomics of citric-acid-producing Aspergillus niger ATCC 1015 versus enzyme-producing CBS 513.88.</title>
        <authorList>
            <person name="Andersen M.R."/>
            <person name="Salazar M.P."/>
            <person name="Schaap P.J."/>
            <person name="van de Vondervoort P.J."/>
            <person name="Culley D."/>
            <person name="Thykaer J."/>
            <person name="Frisvad J.C."/>
            <person name="Nielsen K.F."/>
            <person name="Albang R."/>
            <person name="Albermann K."/>
            <person name="Berka R.M."/>
            <person name="Braus G.H."/>
            <person name="Braus-Stromeyer S.A."/>
            <person name="Corrochano L.M."/>
            <person name="Dai Z."/>
            <person name="van Dijck P.W."/>
            <person name="Hofmann G."/>
            <person name="Lasure L.L."/>
            <person name="Magnuson J.K."/>
            <person name="Menke H."/>
            <person name="Meijer M."/>
            <person name="Meijer S.L."/>
            <person name="Nielsen J.B."/>
            <person name="Nielsen M.L."/>
            <person name="van Ooyen A.J."/>
            <person name="Pel H.J."/>
            <person name="Poulsen L."/>
            <person name="Samson R.A."/>
            <person name="Stam H."/>
            <person name="Tsang A."/>
            <person name="van den Brink J.M."/>
            <person name="Atkins A."/>
            <person name="Aerts A."/>
            <person name="Shapiro H."/>
            <person name="Pangilinan J."/>
            <person name="Salamov A."/>
            <person name="Lou Y."/>
            <person name="Lindquist E."/>
            <person name="Lucas S."/>
            <person name="Grimwood J."/>
            <person name="Grigoriev I.V."/>
            <person name="Kubicek C.P."/>
            <person name="Martinez D."/>
            <person name="van Peij N.N."/>
            <person name="Roubos J.A."/>
            <person name="Nielsen J."/>
            <person name="Baker S.E."/>
        </authorList>
    </citation>
    <scope>NUCLEOTIDE SEQUENCE [LARGE SCALE GENOMIC DNA]</scope>
    <source>
        <strain evidence="3">ATCC 1015 / CBS 113.46 / FGSC A1144 / LSHB Ac4 / NCTC 3858a / NRRL 328 / USDA 3528.7</strain>
    </source>
</reference>
<proteinExistence type="predicted"/>
<dbReference type="EMBL" id="ACJE01000021">
    <property type="protein sequence ID" value="EHA18015.1"/>
    <property type="molecule type" value="Genomic_DNA"/>
</dbReference>
<evidence type="ECO:0000313" key="3">
    <source>
        <dbReference type="Proteomes" id="UP000009038"/>
    </source>
</evidence>
<feature type="compositionally biased region" description="Basic and acidic residues" evidence="1">
    <location>
        <begin position="17"/>
        <end position="31"/>
    </location>
</feature>
<sequence length="125" mass="13842">MTSVSGVGLKVPTALCGEEKGGTGSESRDECPSVNNKLQREEEETVMAVVVVLYLRSIAVTAREVRARNGNTGCLFDLRDPLEINITIDSESLIQDRWNESTGFPGSFFSLHSWYLFDELNQVRG</sequence>
<dbReference type="AlphaFoldDB" id="G3YH11"/>
<dbReference type="Proteomes" id="UP000009038">
    <property type="component" value="Unassembled WGS sequence"/>
</dbReference>
<accession>G3YH11</accession>
<dbReference type="HOGENOM" id="CLU_1992129_0_0_1"/>
<name>G3YH11_ASPNA</name>
<gene>
    <name evidence="2" type="ORF">ASPNIDRAFT_38379</name>
</gene>
<evidence type="ECO:0000313" key="2">
    <source>
        <dbReference type="EMBL" id="EHA18015.1"/>
    </source>
</evidence>
<dbReference type="VEuPathDB" id="FungiDB:ASPNIDRAFT2_38379"/>
<organism evidence="2 3">
    <name type="scientific">Aspergillus niger (strain ATCC 1015 / CBS 113.46 / FGSC A1144 / LSHB Ac4 / NCTC 3858a / NRRL 328 / USDA 3528.7)</name>
    <dbReference type="NCBI Taxonomy" id="380704"/>
    <lineage>
        <taxon>Eukaryota</taxon>
        <taxon>Fungi</taxon>
        <taxon>Dikarya</taxon>
        <taxon>Ascomycota</taxon>
        <taxon>Pezizomycotina</taxon>
        <taxon>Eurotiomycetes</taxon>
        <taxon>Eurotiomycetidae</taxon>
        <taxon>Eurotiales</taxon>
        <taxon>Aspergillaceae</taxon>
        <taxon>Aspergillus</taxon>
        <taxon>Aspergillus subgen. Circumdati</taxon>
    </lineage>
</organism>
<evidence type="ECO:0000256" key="1">
    <source>
        <dbReference type="SAM" id="MobiDB-lite"/>
    </source>
</evidence>
<protein>
    <submittedName>
        <fullName evidence="2">Uncharacterized protein</fullName>
    </submittedName>
</protein>
<comment type="caution">
    <text evidence="2">The sequence shown here is derived from an EMBL/GenBank/DDBJ whole genome shotgun (WGS) entry which is preliminary data.</text>
</comment>